<organism evidence="1 2">
    <name type="scientific">Bacillus cereus</name>
    <dbReference type="NCBI Taxonomy" id="1396"/>
    <lineage>
        <taxon>Bacteria</taxon>
        <taxon>Bacillati</taxon>
        <taxon>Bacillota</taxon>
        <taxon>Bacilli</taxon>
        <taxon>Bacillales</taxon>
        <taxon>Bacillaceae</taxon>
        <taxon>Bacillus</taxon>
        <taxon>Bacillus cereus group</taxon>
    </lineage>
</organism>
<sequence>MKLTEKQIKELTDTFKHADQVRLLHGPDEKESFLLFGVMQGMRETLESKGFEVPGVTGLWWYESIEEEPKRGPNIEELVLKNGTDGNMAYVLQGRESGEKKTLEILNSK</sequence>
<comment type="caution">
    <text evidence="1">The sequence shown here is derived from an EMBL/GenBank/DDBJ whole genome shotgun (WGS) entry which is preliminary data.</text>
</comment>
<dbReference type="EMBL" id="NVMX01000084">
    <property type="protein sequence ID" value="PDZ94964.1"/>
    <property type="molecule type" value="Genomic_DNA"/>
</dbReference>
<dbReference type="Proteomes" id="UP000219922">
    <property type="component" value="Unassembled WGS sequence"/>
</dbReference>
<accession>A0A9X6STK1</accession>
<dbReference type="AlphaFoldDB" id="A0A9X6STK1"/>
<proteinExistence type="predicted"/>
<evidence type="ECO:0000313" key="1">
    <source>
        <dbReference type="EMBL" id="PDZ94964.1"/>
    </source>
</evidence>
<gene>
    <name evidence="1" type="ORF">CON36_31000</name>
</gene>
<reference evidence="1 2" key="1">
    <citation type="submission" date="2017-09" db="EMBL/GenBank/DDBJ databases">
        <title>Large-scale bioinformatics analysis of Bacillus genomes uncovers conserved roles of natural products in bacterial physiology.</title>
        <authorList>
            <consortium name="Agbiome Team Llc"/>
            <person name="Bleich R.M."/>
            <person name="Grubbs K.J."/>
            <person name="Santa Maria K.C."/>
            <person name="Allen S.E."/>
            <person name="Farag S."/>
            <person name="Shank E.A."/>
            <person name="Bowers A."/>
        </authorList>
    </citation>
    <scope>NUCLEOTIDE SEQUENCE [LARGE SCALE GENOMIC DNA]</scope>
    <source>
        <strain evidence="1 2">AFS092789</strain>
    </source>
</reference>
<evidence type="ECO:0000313" key="2">
    <source>
        <dbReference type="Proteomes" id="UP000219922"/>
    </source>
</evidence>
<protein>
    <submittedName>
        <fullName evidence="1">Uncharacterized protein</fullName>
    </submittedName>
</protein>
<dbReference type="RefSeq" id="WP_098006369.1">
    <property type="nucleotide sequence ID" value="NZ_NVMX01000084.1"/>
</dbReference>
<name>A0A9X6STK1_BACCE</name>